<reference evidence="2" key="2">
    <citation type="submission" date="2020-10" db="EMBL/GenBank/DDBJ databases">
        <authorList>
            <consortium name="NCBI Pathogen Detection Project"/>
        </authorList>
    </citation>
    <scope>NUCLEOTIDE SEQUENCE</scope>
    <source>
        <strain evidence="2">CAVp300</strain>
    </source>
</reference>
<dbReference type="EMBL" id="DACSUM010000065">
    <property type="protein sequence ID" value="HAT3584637.1"/>
    <property type="molecule type" value="Genomic_DNA"/>
</dbReference>
<sequence length="381" mass="43922">MSRHEQARYQIERQRRQELFNQRVSETTRVYLDRYRNILNDVQNQGISKYVQAEFSALQRELETLKWLVDSDPATARDRSIALGQQVHALPRHARAMRQAVVEAERAAEHVAQEEVREAVRQRAEQETKAREEVETVWQNELTNWDDPLARQLAFKALAELRRHLLDSNHHTTVEQLRAELGNIKHEYEQRSQERRTQEYQTAVASTTEDSLQLCREQIAAASRQAPEHAAAFAATLDTASSLSPEELSRRMVEVTSELDTVVVDESCRREVVQAVYRSLEDAGFVMEKPRLVNKDDSNEVVIRAMRPAGAKAEFKIELSGKLNYKFDHYQGSACKKDIDTVLPRLQSIYGIQLSTERVVWENPDDKDSDARPQPGMTREK</sequence>
<feature type="region of interest" description="Disordered" evidence="1">
    <location>
        <begin position="361"/>
        <end position="381"/>
    </location>
</feature>
<dbReference type="RefSeq" id="WP_047370590.1">
    <property type="nucleotide sequence ID" value="NZ_CABMNU010000005.1"/>
</dbReference>
<evidence type="ECO:0000313" key="2">
    <source>
        <dbReference type="EMBL" id="HAT3584637.1"/>
    </source>
</evidence>
<dbReference type="AlphaFoldDB" id="A0A9P3TBR2"/>
<gene>
    <name evidence="2" type="ORF">I8531_005025</name>
</gene>
<evidence type="ECO:0000256" key="1">
    <source>
        <dbReference type="SAM" id="MobiDB-lite"/>
    </source>
</evidence>
<name>A0A9P3TBR2_KLUIN</name>
<dbReference type="Proteomes" id="UP000867740">
    <property type="component" value="Unassembled WGS sequence"/>
</dbReference>
<comment type="caution">
    <text evidence="2">The sequence shown here is derived from an EMBL/GenBank/DDBJ whole genome shotgun (WGS) entry which is preliminary data.</text>
</comment>
<evidence type="ECO:0000313" key="3">
    <source>
        <dbReference type="Proteomes" id="UP000867740"/>
    </source>
</evidence>
<organism evidence="2 3">
    <name type="scientific">Kluyvera intermedia</name>
    <name type="common">Enterobacter intermedius</name>
    <dbReference type="NCBI Taxonomy" id="61648"/>
    <lineage>
        <taxon>Bacteria</taxon>
        <taxon>Pseudomonadati</taxon>
        <taxon>Pseudomonadota</taxon>
        <taxon>Gammaproteobacteria</taxon>
        <taxon>Enterobacterales</taxon>
        <taxon>Enterobacteriaceae</taxon>
        <taxon>Kluyvera</taxon>
    </lineage>
</organism>
<proteinExistence type="predicted"/>
<reference evidence="2" key="1">
    <citation type="journal article" date="2018" name="Genome Biol.">
        <title>SKESA: strategic k-mer extension for scrupulous assemblies.</title>
        <authorList>
            <person name="Souvorov A."/>
            <person name="Agarwala R."/>
            <person name="Lipman D.J."/>
        </authorList>
    </citation>
    <scope>NUCLEOTIDE SEQUENCE</scope>
    <source>
        <strain evidence="2">CAVp300</strain>
    </source>
</reference>
<accession>A0A9P3TBR2</accession>
<protein>
    <submittedName>
        <fullName evidence="2">Uncharacterized protein</fullName>
    </submittedName>
</protein>